<evidence type="ECO:0000313" key="1">
    <source>
        <dbReference type="EMBL" id="KAJ8645334.1"/>
    </source>
</evidence>
<gene>
    <name evidence="1" type="ORF">MRB53_007082</name>
</gene>
<name>A0ACC2MI86_PERAE</name>
<sequence length="372" mass="42086">MEKGYFHEVRCLGADGQPVISMVPVVQELARQGLKYLPERFIREKMDAPPFSSNVGEGEEGPPVINMHNLNNDAEAEHRAMELAKLAKVAKEWGVFFIKHNGIPLDLLNSLQDMVKGFFSLSFEDKKESVGSYAGTDNLGYGRTFIKSDDQRLDWIDRLSMRAAPKNSTLGLHVWPTNPKDFRTVMEKYVEEARKICDELLQALAEALRLDAKSFLRYLEPSESIVNVRVNYYPPCPRPDLAMGQSSHSDGSVLTLLAQFGETDGLEVFKEAHWVRLAFPPEALVVVVGDFLEIMSNGILESPRHRAVTHKDKERFSIALFYNPPLRAEIEPVKELGTGEIRYKKVVMGDYLKHYYDVQPGKGKQAIRFAKV</sequence>
<protein>
    <submittedName>
        <fullName evidence="1">Uncharacterized protein</fullName>
    </submittedName>
</protein>
<proteinExistence type="predicted"/>
<keyword evidence="2" id="KW-1185">Reference proteome</keyword>
<evidence type="ECO:0000313" key="2">
    <source>
        <dbReference type="Proteomes" id="UP001234297"/>
    </source>
</evidence>
<organism evidence="1 2">
    <name type="scientific">Persea americana</name>
    <name type="common">Avocado</name>
    <dbReference type="NCBI Taxonomy" id="3435"/>
    <lineage>
        <taxon>Eukaryota</taxon>
        <taxon>Viridiplantae</taxon>
        <taxon>Streptophyta</taxon>
        <taxon>Embryophyta</taxon>
        <taxon>Tracheophyta</taxon>
        <taxon>Spermatophyta</taxon>
        <taxon>Magnoliopsida</taxon>
        <taxon>Magnoliidae</taxon>
        <taxon>Laurales</taxon>
        <taxon>Lauraceae</taxon>
        <taxon>Persea</taxon>
    </lineage>
</organism>
<comment type="caution">
    <text evidence="1">The sequence shown here is derived from an EMBL/GenBank/DDBJ whole genome shotgun (WGS) entry which is preliminary data.</text>
</comment>
<dbReference type="Proteomes" id="UP001234297">
    <property type="component" value="Chromosome 2"/>
</dbReference>
<dbReference type="EMBL" id="CM056810">
    <property type="protein sequence ID" value="KAJ8645334.1"/>
    <property type="molecule type" value="Genomic_DNA"/>
</dbReference>
<reference evidence="1 2" key="1">
    <citation type="journal article" date="2022" name="Hortic Res">
        <title>A haplotype resolved chromosomal level avocado genome allows analysis of novel avocado genes.</title>
        <authorList>
            <person name="Nath O."/>
            <person name="Fletcher S.J."/>
            <person name="Hayward A."/>
            <person name="Shaw L.M."/>
            <person name="Masouleh A.K."/>
            <person name="Furtado A."/>
            <person name="Henry R.J."/>
            <person name="Mitter N."/>
        </authorList>
    </citation>
    <scope>NUCLEOTIDE SEQUENCE [LARGE SCALE GENOMIC DNA]</scope>
    <source>
        <strain evidence="2">cv. Hass</strain>
    </source>
</reference>
<accession>A0ACC2MI86</accession>